<sequence length="36" mass="4342">MLLLFLMVVEKRIRFKTRQHATLFFDKKIPPPQVVT</sequence>
<reference evidence="1" key="1">
    <citation type="submission" date="2014-05" db="EMBL/GenBank/DDBJ databases">
        <authorList>
            <person name="Chronopoulou M."/>
        </authorList>
    </citation>
    <scope>NUCLEOTIDE SEQUENCE</scope>
    <source>
        <tissue evidence="1">Whole organism</tissue>
    </source>
</reference>
<protein>
    <submittedName>
        <fullName evidence="1">Uncharacterized protein</fullName>
    </submittedName>
</protein>
<name>A0A0K2V3C9_LEPSM</name>
<proteinExistence type="predicted"/>
<dbReference type="EMBL" id="HACA01027276">
    <property type="protein sequence ID" value="CDW44637.1"/>
    <property type="molecule type" value="Transcribed_RNA"/>
</dbReference>
<dbReference type="AlphaFoldDB" id="A0A0K2V3C9"/>
<organism evidence="1">
    <name type="scientific">Lepeophtheirus salmonis</name>
    <name type="common">Salmon louse</name>
    <name type="synonym">Caligus salmonis</name>
    <dbReference type="NCBI Taxonomy" id="72036"/>
    <lineage>
        <taxon>Eukaryota</taxon>
        <taxon>Metazoa</taxon>
        <taxon>Ecdysozoa</taxon>
        <taxon>Arthropoda</taxon>
        <taxon>Crustacea</taxon>
        <taxon>Multicrustacea</taxon>
        <taxon>Hexanauplia</taxon>
        <taxon>Copepoda</taxon>
        <taxon>Siphonostomatoida</taxon>
        <taxon>Caligidae</taxon>
        <taxon>Lepeophtheirus</taxon>
    </lineage>
</organism>
<accession>A0A0K2V3C9</accession>
<evidence type="ECO:0000313" key="1">
    <source>
        <dbReference type="EMBL" id="CDW44637.1"/>
    </source>
</evidence>